<dbReference type="KEGG" id="ddr:Deide_1p00385"/>
<keyword evidence="1" id="KW-0614">Plasmid</keyword>
<dbReference type="Proteomes" id="UP000002208">
    <property type="component" value="Plasmid 1"/>
</dbReference>
<keyword evidence="2" id="KW-1185">Reference proteome</keyword>
<proteinExistence type="predicted"/>
<protein>
    <submittedName>
        <fullName evidence="1">Uncharacterized protein</fullName>
    </submittedName>
</protein>
<gene>
    <name evidence="1" type="ordered locus">Deide_1p00385</name>
</gene>
<name>X5GY60_DEIDV</name>
<dbReference type="HOGENOM" id="CLU_2786977_0_0_0"/>
<dbReference type="EMBL" id="CP001115">
    <property type="protein sequence ID" value="AHX26544.1"/>
    <property type="molecule type" value="Genomic_DNA"/>
</dbReference>
<accession>X5GY60</accession>
<sequence>MSALDYSLTLWELESEHGENSTYYRMHQDIVEVTTWETLVKLWRAVGFRIKTAYSWTASHLHIGQSHI</sequence>
<dbReference type="AlphaFoldDB" id="X5GY60"/>
<evidence type="ECO:0000313" key="2">
    <source>
        <dbReference type="Proteomes" id="UP000002208"/>
    </source>
</evidence>
<reference evidence="1 2" key="1">
    <citation type="journal article" date="2009" name="PLoS Genet.">
        <title>Alliance of proteomics and genomics to unravel the specificities of Sahara bacterium Deinococcus deserti.</title>
        <authorList>
            <person name="de Groot A."/>
            <person name="Dulermo R."/>
            <person name="Ortet P."/>
            <person name="Blanchard L."/>
            <person name="Guerin P."/>
            <person name="Fernandez B."/>
            <person name="Vacherie B."/>
            <person name="Dossat C."/>
            <person name="Jolivet E."/>
            <person name="Siguier P."/>
            <person name="Chandler M."/>
            <person name="Barakat M."/>
            <person name="Dedieu A."/>
            <person name="Barbe V."/>
            <person name="Heulin T."/>
            <person name="Sommer S."/>
            <person name="Achouak W."/>
            <person name="Armengaud J."/>
        </authorList>
    </citation>
    <scope>NUCLEOTIDE SEQUENCE [LARGE SCALE GENOMIC DNA]</scope>
    <source>
        <strain evidence="2">DSM 17065 / CIP 109153 / LMG 22923 / VCD115</strain>
        <plasmid evidence="2">pDeide1</plasmid>
    </source>
</reference>
<organism evidence="1 2">
    <name type="scientific">Deinococcus deserti (strain DSM 17065 / CIP 109153 / LMG 22923 / VCD115)</name>
    <dbReference type="NCBI Taxonomy" id="546414"/>
    <lineage>
        <taxon>Bacteria</taxon>
        <taxon>Thermotogati</taxon>
        <taxon>Deinococcota</taxon>
        <taxon>Deinococci</taxon>
        <taxon>Deinococcales</taxon>
        <taxon>Deinococcaceae</taxon>
        <taxon>Deinococcus</taxon>
    </lineage>
</organism>
<evidence type="ECO:0000313" key="1">
    <source>
        <dbReference type="EMBL" id="AHX26544.1"/>
    </source>
</evidence>
<geneLocation type="plasmid" evidence="2">
    <name>pDeide1</name>
</geneLocation>